<proteinExistence type="predicted"/>
<keyword evidence="2" id="KW-0732">Signal</keyword>
<feature type="domain" description="DUF732" evidence="3">
    <location>
        <begin position="109"/>
        <end position="185"/>
    </location>
</feature>
<dbReference type="AlphaFoldDB" id="A0A9X2B0Z5"/>
<reference evidence="4" key="1">
    <citation type="submission" date="2022-04" db="EMBL/GenBank/DDBJ databases">
        <title>Corynebacterium kalidii LD5P10.</title>
        <authorList>
            <person name="Sun J.Q."/>
        </authorList>
    </citation>
    <scope>NUCLEOTIDE SEQUENCE</scope>
    <source>
        <strain evidence="4">LD5P10</strain>
    </source>
</reference>
<evidence type="ECO:0000256" key="1">
    <source>
        <dbReference type="SAM" id="MobiDB-lite"/>
    </source>
</evidence>
<dbReference type="PROSITE" id="PS51257">
    <property type="entry name" value="PROKAR_LIPOPROTEIN"/>
    <property type="match status" value="1"/>
</dbReference>
<comment type="caution">
    <text evidence="4">The sequence shown here is derived from an EMBL/GenBank/DDBJ whole genome shotgun (WGS) entry which is preliminary data.</text>
</comment>
<evidence type="ECO:0000313" key="4">
    <source>
        <dbReference type="EMBL" id="MCJ7857160.1"/>
    </source>
</evidence>
<dbReference type="Pfam" id="PF05305">
    <property type="entry name" value="DUF732"/>
    <property type="match status" value="1"/>
</dbReference>
<evidence type="ECO:0000256" key="2">
    <source>
        <dbReference type="SAM" id="SignalP"/>
    </source>
</evidence>
<feature type="chain" id="PRO_5040746647" evidence="2">
    <location>
        <begin position="33"/>
        <end position="186"/>
    </location>
</feature>
<protein>
    <submittedName>
        <fullName evidence="4">DUF732 domain-containing protein</fullName>
    </submittedName>
</protein>
<feature type="compositionally biased region" description="Low complexity" evidence="1">
    <location>
        <begin position="48"/>
        <end position="74"/>
    </location>
</feature>
<evidence type="ECO:0000313" key="5">
    <source>
        <dbReference type="Proteomes" id="UP001139207"/>
    </source>
</evidence>
<feature type="region of interest" description="Disordered" evidence="1">
    <location>
        <begin position="34"/>
        <end position="110"/>
    </location>
</feature>
<dbReference type="Proteomes" id="UP001139207">
    <property type="component" value="Unassembled WGS sequence"/>
</dbReference>
<dbReference type="InterPro" id="IPR007969">
    <property type="entry name" value="DUF732"/>
</dbReference>
<accession>A0A9X2B0Z5</accession>
<dbReference type="EMBL" id="JALIEA010000005">
    <property type="protein sequence ID" value="MCJ7857160.1"/>
    <property type="molecule type" value="Genomic_DNA"/>
</dbReference>
<name>A0A9X2B0Z5_9CORY</name>
<dbReference type="RefSeq" id="WP_244802912.1">
    <property type="nucleotide sequence ID" value="NZ_JALIEA010000005.1"/>
</dbReference>
<feature type="signal peptide" evidence="2">
    <location>
        <begin position="1"/>
        <end position="32"/>
    </location>
</feature>
<evidence type="ECO:0000259" key="3">
    <source>
        <dbReference type="Pfam" id="PF05305"/>
    </source>
</evidence>
<gene>
    <name evidence="4" type="ORF">MUN33_00280</name>
</gene>
<sequence length="186" mass="18720">MSVCTFRHARAATATKVGSVAAALLLAGSVAACGGDSTVDSEEGDGGVPSVSSSADGSPSKSDSPSSSAASSSPAPAPGTGSGGDAPRDGEVNEVEEPGGEVAPRTAEDDAFLAELKDREINLEDSAIQDQVIAAAREQCLAKEEGREGFAVPMIAGQLEVQELTTVPAEEAQRIIVEAAEKNYCA</sequence>
<organism evidence="4 5">
    <name type="scientific">Corynebacterium kalidii</name>
    <dbReference type="NCBI Taxonomy" id="2931982"/>
    <lineage>
        <taxon>Bacteria</taxon>
        <taxon>Bacillati</taxon>
        <taxon>Actinomycetota</taxon>
        <taxon>Actinomycetes</taxon>
        <taxon>Mycobacteriales</taxon>
        <taxon>Corynebacteriaceae</taxon>
        <taxon>Corynebacterium</taxon>
    </lineage>
</organism>
<keyword evidence="5" id="KW-1185">Reference proteome</keyword>